<evidence type="ECO:0000256" key="2">
    <source>
        <dbReference type="ARBA" id="ARBA00022553"/>
    </source>
</evidence>
<keyword evidence="6" id="KW-0804">Transcription</keyword>
<evidence type="ECO:0000313" key="12">
    <source>
        <dbReference type="Proteomes" id="UP000321379"/>
    </source>
</evidence>
<evidence type="ECO:0000259" key="10">
    <source>
        <dbReference type="PROSITE" id="PS51755"/>
    </source>
</evidence>
<evidence type="ECO:0000313" key="11">
    <source>
        <dbReference type="EMBL" id="TXN32213.1"/>
    </source>
</evidence>
<dbReference type="Pfam" id="PF00072">
    <property type="entry name" value="Response_reg"/>
    <property type="match status" value="1"/>
</dbReference>
<comment type="subcellular location">
    <subcellularLocation>
        <location evidence="1">Cytoplasm</location>
    </subcellularLocation>
</comment>
<feature type="domain" description="OmpR/PhoB-type" evidence="10">
    <location>
        <begin position="131"/>
        <end position="224"/>
    </location>
</feature>
<evidence type="ECO:0000256" key="6">
    <source>
        <dbReference type="ARBA" id="ARBA00023163"/>
    </source>
</evidence>
<dbReference type="PROSITE" id="PS51755">
    <property type="entry name" value="OMPR_PHOB"/>
    <property type="match status" value="1"/>
</dbReference>
<dbReference type="PROSITE" id="PS50110">
    <property type="entry name" value="RESPONSE_REGULATORY"/>
    <property type="match status" value="1"/>
</dbReference>
<gene>
    <name evidence="11" type="ORF">FVP33_04145</name>
</gene>
<dbReference type="InterPro" id="IPR001789">
    <property type="entry name" value="Sig_transdc_resp-reg_receiver"/>
</dbReference>
<feature type="DNA-binding region" description="OmpR/PhoB-type" evidence="8">
    <location>
        <begin position="131"/>
        <end position="224"/>
    </location>
</feature>
<keyword evidence="3" id="KW-0902">Two-component regulatory system</keyword>
<evidence type="ECO:0000256" key="5">
    <source>
        <dbReference type="ARBA" id="ARBA00023125"/>
    </source>
</evidence>
<dbReference type="SMART" id="SM00448">
    <property type="entry name" value="REC"/>
    <property type="match status" value="1"/>
</dbReference>
<comment type="caution">
    <text evidence="11">The sequence shown here is derived from an EMBL/GenBank/DDBJ whole genome shotgun (WGS) entry which is preliminary data.</text>
</comment>
<dbReference type="InterPro" id="IPR011006">
    <property type="entry name" value="CheY-like_superfamily"/>
</dbReference>
<dbReference type="GO" id="GO:0000156">
    <property type="term" value="F:phosphorelay response regulator activity"/>
    <property type="evidence" value="ECO:0007669"/>
    <property type="project" value="TreeGrafter"/>
</dbReference>
<organism evidence="11 12">
    <name type="scientific">Lacisediminihabitans profunda</name>
    <dbReference type="NCBI Taxonomy" id="2594790"/>
    <lineage>
        <taxon>Bacteria</taxon>
        <taxon>Bacillati</taxon>
        <taxon>Actinomycetota</taxon>
        <taxon>Actinomycetes</taxon>
        <taxon>Micrococcales</taxon>
        <taxon>Microbacteriaceae</taxon>
        <taxon>Lacisediminihabitans</taxon>
    </lineage>
</organism>
<feature type="domain" description="Response regulatory" evidence="9">
    <location>
        <begin position="11"/>
        <end position="124"/>
    </location>
</feature>
<dbReference type="SUPFAM" id="SSF52172">
    <property type="entry name" value="CheY-like"/>
    <property type="match status" value="1"/>
</dbReference>
<accession>A0A5C8UU85</accession>
<dbReference type="InterPro" id="IPR016032">
    <property type="entry name" value="Sig_transdc_resp-reg_C-effctor"/>
</dbReference>
<dbReference type="EMBL" id="VRMG01000004">
    <property type="protein sequence ID" value="TXN32213.1"/>
    <property type="molecule type" value="Genomic_DNA"/>
</dbReference>
<dbReference type="AlphaFoldDB" id="A0A5C8UU85"/>
<dbReference type="GO" id="GO:0032993">
    <property type="term" value="C:protein-DNA complex"/>
    <property type="evidence" value="ECO:0007669"/>
    <property type="project" value="TreeGrafter"/>
</dbReference>
<evidence type="ECO:0000259" key="9">
    <source>
        <dbReference type="PROSITE" id="PS50110"/>
    </source>
</evidence>
<evidence type="ECO:0000256" key="1">
    <source>
        <dbReference type="ARBA" id="ARBA00004496"/>
    </source>
</evidence>
<feature type="modified residue" description="4-aspartylphosphate" evidence="7">
    <location>
        <position position="59"/>
    </location>
</feature>
<keyword evidence="5 8" id="KW-0238">DNA-binding</keyword>
<protein>
    <submittedName>
        <fullName evidence="11">Response regulator transcription factor</fullName>
    </submittedName>
</protein>
<dbReference type="Gene3D" id="3.40.50.2300">
    <property type="match status" value="1"/>
</dbReference>
<dbReference type="Gene3D" id="1.10.10.10">
    <property type="entry name" value="Winged helix-like DNA-binding domain superfamily/Winged helix DNA-binding domain"/>
    <property type="match status" value="1"/>
</dbReference>
<dbReference type="SMART" id="SM00862">
    <property type="entry name" value="Trans_reg_C"/>
    <property type="match status" value="1"/>
</dbReference>
<reference evidence="11 12" key="1">
    <citation type="submission" date="2019-08" db="EMBL/GenBank/DDBJ databases">
        <title>Bacterial whole genome sequence for Glaciihabitans sp. CHu50b-6-2.</title>
        <authorList>
            <person name="Jin L."/>
        </authorList>
    </citation>
    <scope>NUCLEOTIDE SEQUENCE [LARGE SCALE GENOMIC DNA]</scope>
    <source>
        <strain evidence="11 12">CHu50b-6-2</strain>
    </source>
</reference>
<keyword evidence="2 7" id="KW-0597">Phosphoprotein</keyword>
<keyword evidence="4" id="KW-0805">Transcription regulation</keyword>
<keyword evidence="12" id="KW-1185">Reference proteome</keyword>
<dbReference type="GO" id="GO:0000976">
    <property type="term" value="F:transcription cis-regulatory region binding"/>
    <property type="evidence" value="ECO:0007669"/>
    <property type="project" value="TreeGrafter"/>
</dbReference>
<dbReference type="InterPro" id="IPR039420">
    <property type="entry name" value="WalR-like"/>
</dbReference>
<dbReference type="PANTHER" id="PTHR48111:SF22">
    <property type="entry name" value="REGULATOR OF RPOS"/>
    <property type="match status" value="1"/>
</dbReference>
<dbReference type="GO" id="GO:0005829">
    <property type="term" value="C:cytosol"/>
    <property type="evidence" value="ECO:0007669"/>
    <property type="project" value="TreeGrafter"/>
</dbReference>
<evidence type="ECO:0000256" key="7">
    <source>
        <dbReference type="PROSITE-ProRule" id="PRU00169"/>
    </source>
</evidence>
<evidence type="ECO:0000256" key="8">
    <source>
        <dbReference type="PROSITE-ProRule" id="PRU01091"/>
    </source>
</evidence>
<proteinExistence type="predicted"/>
<dbReference type="PANTHER" id="PTHR48111">
    <property type="entry name" value="REGULATOR OF RPOS"/>
    <property type="match status" value="1"/>
</dbReference>
<dbReference type="CDD" id="cd00383">
    <property type="entry name" value="trans_reg_C"/>
    <property type="match status" value="1"/>
</dbReference>
<dbReference type="Gene3D" id="6.10.250.690">
    <property type="match status" value="1"/>
</dbReference>
<dbReference type="Pfam" id="PF00486">
    <property type="entry name" value="Trans_reg_C"/>
    <property type="match status" value="1"/>
</dbReference>
<name>A0A5C8UU85_9MICO</name>
<dbReference type="InterPro" id="IPR001867">
    <property type="entry name" value="OmpR/PhoB-type_DNA-bd"/>
</dbReference>
<dbReference type="GO" id="GO:0006355">
    <property type="term" value="P:regulation of DNA-templated transcription"/>
    <property type="evidence" value="ECO:0007669"/>
    <property type="project" value="InterPro"/>
</dbReference>
<dbReference type="SUPFAM" id="SSF46894">
    <property type="entry name" value="C-terminal effector domain of the bipartite response regulators"/>
    <property type="match status" value="1"/>
</dbReference>
<sequence length="225" mass="24952">MAKIAQEAKPRLLLIEDDPQLGPLIAQVLADAYDVTLVADGLLGTEAALAADFDVMIVDRRLPSLDGLRVIETLRGKRVTTPMLILTALGTVGDKVRGLDAGANDYLVKPFEFDELFARLRALRRVFTGEGAVISIGQWEFYPESRAIYSPYNGRVLLTSRETALLQLLAEHPQRTFSRHQILRAVFGSDDNPGTVDTYVHYLRRKTDVAIVTTVRGQGYRLGQL</sequence>
<dbReference type="InterPro" id="IPR036388">
    <property type="entry name" value="WH-like_DNA-bd_sf"/>
</dbReference>
<dbReference type="Proteomes" id="UP000321379">
    <property type="component" value="Unassembled WGS sequence"/>
</dbReference>
<evidence type="ECO:0000256" key="4">
    <source>
        <dbReference type="ARBA" id="ARBA00023015"/>
    </source>
</evidence>
<evidence type="ECO:0000256" key="3">
    <source>
        <dbReference type="ARBA" id="ARBA00023012"/>
    </source>
</evidence>